<dbReference type="CDD" id="cd00067">
    <property type="entry name" value="GAL4"/>
    <property type="match status" value="1"/>
</dbReference>
<evidence type="ECO:0000313" key="8">
    <source>
        <dbReference type="Proteomes" id="UP001369815"/>
    </source>
</evidence>
<dbReference type="InterPro" id="IPR001128">
    <property type="entry name" value="Cyt_P450"/>
</dbReference>
<feature type="compositionally biased region" description="Polar residues" evidence="5">
    <location>
        <begin position="67"/>
        <end position="76"/>
    </location>
</feature>
<dbReference type="Gene3D" id="1.10.630.10">
    <property type="entry name" value="Cytochrome P450"/>
    <property type="match status" value="1"/>
</dbReference>
<feature type="domain" description="Zn(2)-C6 fungal-type" evidence="6">
    <location>
        <begin position="10"/>
        <end position="49"/>
    </location>
</feature>
<protein>
    <recommendedName>
        <fullName evidence="6">Zn(2)-C6 fungal-type domain-containing protein</fullName>
    </recommendedName>
</protein>
<dbReference type="GO" id="GO:0000981">
    <property type="term" value="F:DNA-binding transcription factor activity, RNA polymerase II-specific"/>
    <property type="evidence" value="ECO:0007669"/>
    <property type="project" value="InterPro"/>
</dbReference>
<evidence type="ECO:0000313" key="7">
    <source>
        <dbReference type="EMBL" id="KAK6952439.1"/>
    </source>
</evidence>
<dbReference type="GO" id="GO:0005506">
    <property type="term" value="F:iron ion binding"/>
    <property type="evidence" value="ECO:0007669"/>
    <property type="project" value="InterPro"/>
</dbReference>
<evidence type="ECO:0000259" key="6">
    <source>
        <dbReference type="PROSITE" id="PS50048"/>
    </source>
</evidence>
<name>A0AAX6MII9_9PEZI</name>
<evidence type="ECO:0000256" key="4">
    <source>
        <dbReference type="ARBA" id="ARBA00023242"/>
    </source>
</evidence>
<dbReference type="InterPro" id="IPR036396">
    <property type="entry name" value="Cyt_P450_sf"/>
</dbReference>
<dbReference type="Gene3D" id="4.10.240.10">
    <property type="entry name" value="Zn(2)-C6 fungal-type DNA-binding domain"/>
    <property type="match status" value="1"/>
</dbReference>
<sequence length="815" mass="90700">MDPDNSRRSACDRCRGQKLRCVRPPKESNSVDGQTLQPCERCIKAGAGCFSTLPPPRKLTRTERLPSPSNSTRLPSQKTTIHNTLATNDAGGYQPAFASDISLATDSGGSVTSNCLPSTSGSSPTQRRGSSQAPIAGWDKKRRFRKLDTAQPEQPEFNDHVGAETQRRGLSDMQSPSTGLGDTPTFSMNRSPTSDHIGIGTFDYGIGLVSQPDTIPPGEGTTWMDMLLYQGKCGLTTEKEPDLIEKGENPIIGSTDDCLHRLSELSSQLLKDFSRMSSMKFPDLLSSSFHCDANNNQSLHDSERGICQENAIGRMLNNSQTFLDTLQHLIPSIHSSSESECSYSEDGDDLSYSRRMIVDSGNPSRLLLGNTKTPSDGPLKTSLGTVSVPTMLTVFTCYAWLLQTYDKIFSLLHTALASEVQLSTQSLPKVLPGLRVGGFSLDDQQYLQMEMLIHLSTQMLERIEEALRMNLTSQVKDSSPENSMNDQDSIAVPIVLYFVTLALYRLYLHPLSRFPGPKLAAVTRLYEGYYDLCQSGQYTFKIAELHKQYGKEELYDWSVDAFATKGATLGTADHTLHKNRRQPLSPFFSKVKVSNQQDMIMRHVQALFVRLSGFAASQKTVDLGAAFTAFEDFDAGMVVAAQAGGFMWRITKFVRFFGPFMRSIPPRWIMAVSDPVMKEFFRFMIYPQMIMVHEIMQFKLPPAEKSFERVFDEMPTTTGAGFETKAAVIRIASFHIYRDTKILHKLRAELATVPNHDWETLEQLPYLTAIIMEAMRLAPAIATRSARIAQDKDLIYANWRIPAGTPVGIPRAQAL</sequence>
<proteinExistence type="predicted"/>
<gene>
    <name evidence="7" type="ORF">Daesc_006976</name>
</gene>
<dbReference type="Pfam" id="PF00067">
    <property type="entry name" value="p450"/>
    <property type="match status" value="1"/>
</dbReference>
<dbReference type="InterPro" id="IPR036864">
    <property type="entry name" value="Zn2-C6_fun-type_DNA-bd_sf"/>
</dbReference>
<keyword evidence="8" id="KW-1185">Reference proteome</keyword>
<keyword evidence="1" id="KW-0349">Heme</keyword>
<dbReference type="GO" id="GO:0016705">
    <property type="term" value="F:oxidoreductase activity, acting on paired donors, with incorporation or reduction of molecular oxygen"/>
    <property type="evidence" value="ECO:0007669"/>
    <property type="project" value="InterPro"/>
</dbReference>
<feature type="compositionally biased region" description="Polar residues" evidence="5">
    <location>
        <begin position="108"/>
        <end position="133"/>
    </location>
</feature>
<reference evidence="7 8" key="1">
    <citation type="journal article" date="2024" name="Front Chem Biol">
        <title>Unveiling the potential of Daldinia eschscholtzii MFLUCC 19-0629 through bioactivity and bioinformatics studies for enhanced sustainable agriculture production.</title>
        <authorList>
            <person name="Brooks S."/>
            <person name="Weaver J.A."/>
            <person name="Klomchit A."/>
            <person name="Alharthi S.A."/>
            <person name="Onlamun T."/>
            <person name="Nurani R."/>
            <person name="Vong T.K."/>
            <person name="Alberti F."/>
            <person name="Greco C."/>
        </authorList>
    </citation>
    <scope>NUCLEOTIDE SEQUENCE [LARGE SCALE GENOMIC DNA]</scope>
    <source>
        <strain evidence="7">MFLUCC 19-0629</strain>
    </source>
</reference>
<feature type="compositionally biased region" description="Polar residues" evidence="5">
    <location>
        <begin position="172"/>
        <end position="188"/>
    </location>
</feature>
<evidence type="ECO:0000256" key="2">
    <source>
        <dbReference type="ARBA" id="ARBA00022723"/>
    </source>
</evidence>
<dbReference type="PANTHER" id="PTHR24305:SF231">
    <property type="entry name" value="P450, PUTATIVE (EUROFUNG)-RELATED"/>
    <property type="match status" value="1"/>
</dbReference>
<dbReference type="SUPFAM" id="SSF57701">
    <property type="entry name" value="Zn2/Cys6 DNA-binding domain"/>
    <property type="match status" value="1"/>
</dbReference>
<dbReference type="SUPFAM" id="SSF48264">
    <property type="entry name" value="Cytochrome P450"/>
    <property type="match status" value="1"/>
</dbReference>
<evidence type="ECO:0000256" key="5">
    <source>
        <dbReference type="SAM" id="MobiDB-lite"/>
    </source>
</evidence>
<evidence type="ECO:0000256" key="1">
    <source>
        <dbReference type="ARBA" id="ARBA00022617"/>
    </source>
</evidence>
<dbReference type="EMBL" id="JBANMG010000006">
    <property type="protein sequence ID" value="KAK6952439.1"/>
    <property type="molecule type" value="Genomic_DNA"/>
</dbReference>
<accession>A0AAX6MII9</accession>
<feature type="region of interest" description="Disordered" evidence="5">
    <location>
        <begin position="53"/>
        <end position="76"/>
    </location>
</feature>
<keyword evidence="4" id="KW-0539">Nucleus</keyword>
<dbReference type="PROSITE" id="PS50048">
    <property type="entry name" value="ZN2_CY6_FUNGAL_2"/>
    <property type="match status" value="1"/>
</dbReference>
<organism evidence="7 8">
    <name type="scientific">Daldinia eschscholtzii</name>
    <dbReference type="NCBI Taxonomy" id="292717"/>
    <lineage>
        <taxon>Eukaryota</taxon>
        <taxon>Fungi</taxon>
        <taxon>Dikarya</taxon>
        <taxon>Ascomycota</taxon>
        <taxon>Pezizomycotina</taxon>
        <taxon>Sordariomycetes</taxon>
        <taxon>Xylariomycetidae</taxon>
        <taxon>Xylariales</taxon>
        <taxon>Hypoxylaceae</taxon>
        <taxon>Daldinia</taxon>
    </lineage>
</organism>
<dbReference type="InterPro" id="IPR050121">
    <property type="entry name" value="Cytochrome_P450_monoxygenase"/>
</dbReference>
<comment type="caution">
    <text evidence="7">The sequence shown here is derived from an EMBL/GenBank/DDBJ whole genome shotgun (WGS) entry which is preliminary data.</text>
</comment>
<keyword evidence="2" id="KW-0479">Metal-binding</keyword>
<keyword evidence="3" id="KW-0408">Iron</keyword>
<dbReference type="GO" id="GO:0008270">
    <property type="term" value="F:zinc ion binding"/>
    <property type="evidence" value="ECO:0007669"/>
    <property type="project" value="InterPro"/>
</dbReference>
<dbReference type="Proteomes" id="UP001369815">
    <property type="component" value="Unassembled WGS sequence"/>
</dbReference>
<dbReference type="PANTHER" id="PTHR24305">
    <property type="entry name" value="CYTOCHROME P450"/>
    <property type="match status" value="1"/>
</dbReference>
<dbReference type="InterPro" id="IPR001138">
    <property type="entry name" value="Zn2Cys6_DnaBD"/>
</dbReference>
<dbReference type="GO" id="GO:0020037">
    <property type="term" value="F:heme binding"/>
    <property type="evidence" value="ECO:0007669"/>
    <property type="project" value="InterPro"/>
</dbReference>
<evidence type="ECO:0000256" key="3">
    <source>
        <dbReference type="ARBA" id="ARBA00023004"/>
    </source>
</evidence>
<feature type="compositionally biased region" description="Basic and acidic residues" evidence="5">
    <location>
        <begin position="157"/>
        <end position="170"/>
    </location>
</feature>
<feature type="region of interest" description="Disordered" evidence="5">
    <location>
        <begin position="108"/>
        <end position="188"/>
    </location>
</feature>
<dbReference type="AlphaFoldDB" id="A0AAX6MII9"/>
<dbReference type="GO" id="GO:0004497">
    <property type="term" value="F:monooxygenase activity"/>
    <property type="evidence" value="ECO:0007669"/>
    <property type="project" value="InterPro"/>
</dbReference>